<dbReference type="AlphaFoldDB" id="A0AAF1AP33"/>
<name>A0AAF1AP33_DAUCS</name>
<reference evidence="2" key="1">
    <citation type="journal article" date="2016" name="Nat. Genet.">
        <title>A high-quality carrot genome assembly provides new insights into carotenoid accumulation and asterid genome evolution.</title>
        <authorList>
            <person name="Iorizzo M."/>
            <person name="Ellison S."/>
            <person name="Senalik D."/>
            <person name="Zeng P."/>
            <person name="Satapoomin P."/>
            <person name="Huang J."/>
            <person name="Bowman M."/>
            <person name="Iovene M."/>
            <person name="Sanseverino W."/>
            <person name="Cavagnaro P."/>
            <person name="Yildiz M."/>
            <person name="Macko-Podgorni A."/>
            <person name="Moranska E."/>
            <person name="Grzebelus E."/>
            <person name="Grzebelus D."/>
            <person name="Ashrafi H."/>
            <person name="Zheng Z."/>
            <person name="Cheng S."/>
            <person name="Spooner D."/>
            <person name="Van Deynze A."/>
            <person name="Simon P."/>
        </authorList>
    </citation>
    <scope>NUCLEOTIDE SEQUENCE</scope>
    <source>
        <tissue evidence="2">Leaf</tissue>
    </source>
</reference>
<sequence>MRSQTDKEEHGEIVALCWSIWQSRNNLVWNQKKCEVNFVVFSTKQYLAEWKNTQVMSTQALYQDVKHGDGAISWVRPKKDVVKITIDAALFAESSKYGIGLLARDDKGDVIQGRSEVFQGVVLQEFAEAIAVKEALSWVKGREWREVVVESDCLAVVQAIRSNVDMRSPFGSLIMECRLMISELNIDLCFIRRSANMAAHCIVRESCSFPGRVFDRRSVPVELESILLADLFE</sequence>
<dbReference type="PANTHER" id="PTHR47074">
    <property type="entry name" value="BNAC02G40300D PROTEIN"/>
    <property type="match status" value="1"/>
</dbReference>
<evidence type="ECO:0000259" key="1">
    <source>
        <dbReference type="Pfam" id="PF13456"/>
    </source>
</evidence>
<proteinExistence type="predicted"/>
<dbReference type="CDD" id="cd06222">
    <property type="entry name" value="RNase_H_like"/>
    <property type="match status" value="1"/>
</dbReference>
<dbReference type="Gene3D" id="3.30.420.10">
    <property type="entry name" value="Ribonuclease H-like superfamily/Ribonuclease H"/>
    <property type="match status" value="1"/>
</dbReference>
<dbReference type="InterPro" id="IPR052929">
    <property type="entry name" value="RNase_H-like_EbsB-rel"/>
</dbReference>
<dbReference type="GO" id="GO:0003676">
    <property type="term" value="F:nucleic acid binding"/>
    <property type="evidence" value="ECO:0007669"/>
    <property type="project" value="InterPro"/>
</dbReference>
<protein>
    <recommendedName>
        <fullName evidence="1">RNase H type-1 domain-containing protein</fullName>
    </recommendedName>
</protein>
<organism evidence="2 3">
    <name type="scientific">Daucus carota subsp. sativus</name>
    <name type="common">Carrot</name>
    <dbReference type="NCBI Taxonomy" id="79200"/>
    <lineage>
        <taxon>Eukaryota</taxon>
        <taxon>Viridiplantae</taxon>
        <taxon>Streptophyta</taxon>
        <taxon>Embryophyta</taxon>
        <taxon>Tracheophyta</taxon>
        <taxon>Spermatophyta</taxon>
        <taxon>Magnoliopsida</taxon>
        <taxon>eudicotyledons</taxon>
        <taxon>Gunneridae</taxon>
        <taxon>Pentapetalae</taxon>
        <taxon>asterids</taxon>
        <taxon>campanulids</taxon>
        <taxon>Apiales</taxon>
        <taxon>Apiaceae</taxon>
        <taxon>Apioideae</taxon>
        <taxon>Scandiceae</taxon>
        <taxon>Daucinae</taxon>
        <taxon>Daucus</taxon>
        <taxon>Daucus sect. Daucus</taxon>
    </lineage>
</organism>
<dbReference type="InterPro" id="IPR012337">
    <property type="entry name" value="RNaseH-like_sf"/>
</dbReference>
<dbReference type="Proteomes" id="UP000077755">
    <property type="component" value="Chromosome 2"/>
</dbReference>
<evidence type="ECO:0000313" key="2">
    <source>
        <dbReference type="EMBL" id="WOG87647.1"/>
    </source>
</evidence>
<dbReference type="GO" id="GO:0004523">
    <property type="term" value="F:RNA-DNA hybrid ribonuclease activity"/>
    <property type="evidence" value="ECO:0007669"/>
    <property type="project" value="InterPro"/>
</dbReference>
<dbReference type="Pfam" id="PF13456">
    <property type="entry name" value="RVT_3"/>
    <property type="match status" value="1"/>
</dbReference>
<dbReference type="EMBL" id="CP093344">
    <property type="protein sequence ID" value="WOG87647.1"/>
    <property type="molecule type" value="Genomic_DNA"/>
</dbReference>
<dbReference type="InterPro" id="IPR002156">
    <property type="entry name" value="RNaseH_domain"/>
</dbReference>
<feature type="domain" description="RNase H type-1" evidence="1">
    <location>
        <begin position="88"/>
        <end position="205"/>
    </location>
</feature>
<dbReference type="InterPro" id="IPR036397">
    <property type="entry name" value="RNaseH_sf"/>
</dbReference>
<dbReference type="PANTHER" id="PTHR47074:SF11">
    <property type="entry name" value="REVERSE TRANSCRIPTASE-LIKE PROTEIN"/>
    <property type="match status" value="1"/>
</dbReference>
<dbReference type="InterPro" id="IPR044730">
    <property type="entry name" value="RNase_H-like_dom_plant"/>
</dbReference>
<evidence type="ECO:0000313" key="3">
    <source>
        <dbReference type="Proteomes" id="UP000077755"/>
    </source>
</evidence>
<accession>A0AAF1AP33</accession>
<reference evidence="2" key="2">
    <citation type="submission" date="2022-03" db="EMBL/GenBank/DDBJ databases">
        <title>Draft title - Genomic analysis of global carrot germplasm unveils the trajectory of domestication and the origin of high carotenoid orange carrot.</title>
        <authorList>
            <person name="Iorizzo M."/>
            <person name="Ellison S."/>
            <person name="Senalik D."/>
            <person name="Macko-Podgorni A."/>
            <person name="Grzebelus D."/>
            <person name="Bostan H."/>
            <person name="Rolling W."/>
            <person name="Curaba J."/>
            <person name="Simon P."/>
        </authorList>
    </citation>
    <scope>NUCLEOTIDE SEQUENCE</scope>
    <source>
        <tissue evidence="2">Leaf</tissue>
    </source>
</reference>
<gene>
    <name evidence="2" type="ORF">DCAR_0206877</name>
</gene>
<dbReference type="SUPFAM" id="SSF53098">
    <property type="entry name" value="Ribonuclease H-like"/>
    <property type="match status" value="1"/>
</dbReference>
<keyword evidence="3" id="KW-1185">Reference proteome</keyword>